<keyword evidence="2" id="KW-0732">Signal</keyword>
<comment type="caution">
    <text evidence="3">The sequence shown here is derived from an EMBL/GenBank/DDBJ whole genome shotgun (WGS) entry which is preliminary data.</text>
</comment>
<evidence type="ECO:0000313" key="3">
    <source>
        <dbReference type="EMBL" id="MDD0839821.1"/>
    </source>
</evidence>
<protein>
    <submittedName>
        <fullName evidence="3">Uncharacterized protein</fullName>
    </submittedName>
</protein>
<dbReference type="RefSeq" id="WP_273952356.1">
    <property type="nucleotide sequence ID" value="NZ_JAQSIP010000006.1"/>
</dbReference>
<accession>A0ABT5N0I0</accession>
<evidence type="ECO:0000256" key="1">
    <source>
        <dbReference type="SAM" id="MobiDB-lite"/>
    </source>
</evidence>
<proteinExistence type="predicted"/>
<name>A0ABT5N0I0_9BURK</name>
<feature type="signal peptide" evidence="2">
    <location>
        <begin position="1"/>
        <end position="21"/>
    </location>
</feature>
<evidence type="ECO:0000256" key="2">
    <source>
        <dbReference type="SAM" id="SignalP"/>
    </source>
</evidence>
<keyword evidence="4" id="KW-1185">Reference proteome</keyword>
<dbReference type="Proteomes" id="UP001528673">
    <property type="component" value="Unassembled WGS sequence"/>
</dbReference>
<sequence>MKTTTPWFGLLALTLSTLLSACGGPTPVDHSTQKRVVVGTAEHMQARRDSTRLSSKPLPTGVSHSRHRSHLLQAADAPHPFTRSSGMVFLHAKPNALAQVAFHENAAGTVSSEVPSRFAISDASVVARAEADPSHPNGVSLTLTGKKGNSYITALNERGDALSKFMVLAAVPRGDVLVVSDPDIHPVLCGVVNRTDYGPACDLNNASPFDQGRNGAGFDINNFVKTDTRTQKALLFDRAGYAKLAQLNGDPRGTQPFKQRAIYFEAIDTLVVLNDGETKATDMAAVNIDITGQAVPAQWMTALTIHHVATQEEFNDYIDYGNQLSASPLRHADQTDTVVHEVTPDSPLSATLVGVQLSDGNELPASASNVQQVMLGATAPVKARIYRLQRSGALTGDSPVKCYITGQFGLIEPKFSLKSFKSKVTTSVGGDFNWNRGKPELGVKMQPLVDIGGQVEAQMSGGIGVQCSAELVDLHLAEFGVPILGHVGVVMPLEAKAEFSIDGSVNGKAVMVTPHFTLSNAQQSDQAGEVGFSYSPSGGLQKVFNMKPSLARRGLGFADGTELKGNLVQSFGAGYKMGIAAGLLLRAEVKAWLFSLKVDANVAEALLGVQVESNYTINQARKSYAKGEAKTEGGIGLFFTAHPSISVHSKFFNMSFNLFDLGKQDLYFSKFPFEAEAETALEPSEELMQMSFSECVINHAIGYGSNTCDSFQAGVDSRELTYGSQQLSFPFRPMPPEGFNYYHRYVIRDKESNAIKVVTTRAAPADNPSGALPPNTDKVVFNKYGLTDILAEAISTEWASRRGLPNTACWVWVKGNAEFTPLLKSCPLRQ</sequence>
<gene>
    <name evidence="3" type="ORF">PSQ40_14650</name>
</gene>
<dbReference type="EMBL" id="JAQSIP010000006">
    <property type="protein sequence ID" value="MDD0839821.1"/>
    <property type="molecule type" value="Genomic_DNA"/>
</dbReference>
<dbReference type="PROSITE" id="PS51257">
    <property type="entry name" value="PROKAR_LIPOPROTEIN"/>
    <property type="match status" value="1"/>
</dbReference>
<reference evidence="3 4" key="1">
    <citation type="submission" date="2023-02" db="EMBL/GenBank/DDBJ databases">
        <title>Bacterial whole genomic sequence of Curvibacter sp. HBC61.</title>
        <authorList>
            <person name="Le V."/>
            <person name="Ko S.-R."/>
            <person name="Ahn C.-Y."/>
            <person name="Oh H.-M."/>
        </authorList>
    </citation>
    <scope>NUCLEOTIDE SEQUENCE [LARGE SCALE GENOMIC DNA]</scope>
    <source>
        <strain evidence="3 4">HBC61</strain>
    </source>
</reference>
<organism evidence="3 4">
    <name type="scientific">Curvibacter cyanobacteriorum</name>
    <dbReference type="NCBI Taxonomy" id="3026422"/>
    <lineage>
        <taxon>Bacteria</taxon>
        <taxon>Pseudomonadati</taxon>
        <taxon>Pseudomonadota</taxon>
        <taxon>Betaproteobacteria</taxon>
        <taxon>Burkholderiales</taxon>
        <taxon>Comamonadaceae</taxon>
        <taxon>Curvibacter</taxon>
    </lineage>
</organism>
<evidence type="ECO:0000313" key="4">
    <source>
        <dbReference type="Proteomes" id="UP001528673"/>
    </source>
</evidence>
<feature type="region of interest" description="Disordered" evidence="1">
    <location>
        <begin position="42"/>
        <end position="67"/>
    </location>
</feature>
<feature type="chain" id="PRO_5046980560" evidence="2">
    <location>
        <begin position="22"/>
        <end position="830"/>
    </location>
</feature>